<dbReference type="RefSeq" id="WP_243324363.1">
    <property type="nucleotide sequence ID" value="NZ_JAKZMM010000014.1"/>
</dbReference>
<evidence type="ECO:0000313" key="2">
    <source>
        <dbReference type="EMBL" id="MCJ2380413.1"/>
    </source>
</evidence>
<accession>A0ABT0C082</accession>
<evidence type="ECO:0000256" key="1">
    <source>
        <dbReference type="SAM" id="SignalP"/>
    </source>
</evidence>
<gene>
    <name evidence="2" type="ORF">MUN53_07280</name>
</gene>
<dbReference type="EMBL" id="JAKZMM010000014">
    <property type="protein sequence ID" value="MCJ2380413.1"/>
    <property type="molecule type" value="Genomic_DNA"/>
</dbReference>
<dbReference type="InterPro" id="IPR025401">
    <property type="entry name" value="DUF4374"/>
</dbReference>
<comment type="caution">
    <text evidence="2">The sequence shown here is derived from an EMBL/GenBank/DDBJ whole genome shotgun (WGS) entry which is preliminary data.</text>
</comment>
<dbReference type="PROSITE" id="PS51257">
    <property type="entry name" value="PROKAR_LIPOPROTEIN"/>
    <property type="match status" value="1"/>
</dbReference>
<dbReference type="Proteomes" id="UP001165444">
    <property type="component" value="Unassembled WGS sequence"/>
</dbReference>
<organism evidence="2 3">
    <name type="scientific">Parabacteroides faecalis</name>
    <dbReference type="NCBI Taxonomy" id="2924040"/>
    <lineage>
        <taxon>Bacteria</taxon>
        <taxon>Pseudomonadati</taxon>
        <taxon>Bacteroidota</taxon>
        <taxon>Bacteroidia</taxon>
        <taxon>Bacteroidales</taxon>
        <taxon>Tannerellaceae</taxon>
        <taxon>Parabacteroides</taxon>
    </lineage>
</organism>
<reference evidence="2 3" key="1">
    <citation type="submission" date="2022-03" db="EMBL/GenBank/DDBJ databases">
        <title>Parabacteroides sp. nov. isolated from swine feces.</title>
        <authorList>
            <person name="Bak J.E."/>
        </authorList>
    </citation>
    <scope>NUCLEOTIDE SEQUENCE [LARGE SCALE GENOMIC DNA]</scope>
    <source>
        <strain evidence="2 3">AGMB00274</strain>
    </source>
</reference>
<keyword evidence="1" id="KW-0732">Signal</keyword>
<sequence length="471" mass="51980">MKRKLLTVSCAAICMCGFVLTSCSEDDPVNPGNNGDNNNDETPTSEVISNYVVAASVNDANYLLTADTLTEGTISAKNNGLTTESGTQWIFYQDKYLYRLVYNQGNAGVTSSYILNAAGKVEERDNTYEIKRFTSYGTYKNYIITASAGDLSQDYADENGYLPQGFLFSYLDVENETFKTNSDVILSENFLGNGEYVTLAGILEANDKIYSVAVPMGLSQYGVKAEGGKYVVYEDLIKQESGGSGSGAYEKGELQWTQYPNECWVAIFGDESFQNKTLIKTDKISYACGRYKSQYYQTIWAADNGDIYVFSPSYAKTMTDPRQQTTLPAGVVRIKAGTDTFEDDYYCNLEEQTGGKSFLRCWHITDDYFLLLMYDRPLTESGFAAKEMAVFKGEDKTLTYVKGMPEASIISGFGNTPYTENGKVYVAVTTTDGSQPAIYQIDPVSATATKGLTVESEQISGVGKLTYYVTE</sequence>
<keyword evidence="3" id="KW-1185">Reference proteome</keyword>
<evidence type="ECO:0000313" key="3">
    <source>
        <dbReference type="Proteomes" id="UP001165444"/>
    </source>
</evidence>
<protein>
    <submittedName>
        <fullName evidence="2">DUF4374 domain-containing protein</fullName>
    </submittedName>
</protein>
<dbReference type="Pfam" id="PF14298">
    <property type="entry name" value="DUF4374"/>
    <property type="match status" value="1"/>
</dbReference>
<proteinExistence type="predicted"/>
<feature type="signal peptide" evidence="1">
    <location>
        <begin position="1"/>
        <end position="21"/>
    </location>
</feature>
<name>A0ABT0C082_9BACT</name>
<feature type="chain" id="PRO_5047332064" evidence="1">
    <location>
        <begin position="22"/>
        <end position="471"/>
    </location>
</feature>